<keyword evidence="5" id="KW-0812">Transmembrane</keyword>
<dbReference type="EMBL" id="CP111020">
    <property type="protein sequence ID" value="WAR15107.1"/>
    <property type="molecule type" value="Genomic_DNA"/>
</dbReference>
<keyword evidence="2" id="KW-0297">G-protein coupled receptor</keyword>
<protein>
    <recommendedName>
        <fullName evidence="8">G-protein coupled receptors family 1 profile domain-containing protein</fullName>
    </recommendedName>
</protein>
<keyword evidence="7" id="KW-1185">Reference proteome</keyword>
<feature type="non-terminal residue" evidence="6">
    <location>
        <position position="189"/>
    </location>
</feature>
<keyword evidence="5" id="KW-1133">Transmembrane helix</keyword>
<evidence type="ECO:0008006" key="8">
    <source>
        <dbReference type="Google" id="ProtNLM"/>
    </source>
</evidence>
<dbReference type="SUPFAM" id="SSF81321">
    <property type="entry name" value="Family A G protein-coupled receptor-like"/>
    <property type="match status" value="1"/>
</dbReference>
<dbReference type="PANTHER" id="PTHR24238:SF47">
    <property type="entry name" value="ECDYSTEROIDS_DOPAMINE RECEPTOR-RELATED"/>
    <property type="match status" value="1"/>
</dbReference>
<keyword evidence="4" id="KW-0807">Transducer</keyword>
<dbReference type="Gene3D" id="1.20.1070.10">
    <property type="entry name" value="Rhodopsin 7-helix transmembrane proteins"/>
    <property type="match status" value="1"/>
</dbReference>
<organism evidence="6 7">
    <name type="scientific">Mya arenaria</name>
    <name type="common">Soft-shell clam</name>
    <dbReference type="NCBI Taxonomy" id="6604"/>
    <lineage>
        <taxon>Eukaryota</taxon>
        <taxon>Metazoa</taxon>
        <taxon>Spiralia</taxon>
        <taxon>Lophotrochozoa</taxon>
        <taxon>Mollusca</taxon>
        <taxon>Bivalvia</taxon>
        <taxon>Autobranchia</taxon>
        <taxon>Heteroconchia</taxon>
        <taxon>Euheterodonta</taxon>
        <taxon>Imparidentia</taxon>
        <taxon>Neoheterodontei</taxon>
        <taxon>Myida</taxon>
        <taxon>Myoidea</taxon>
        <taxon>Myidae</taxon>
        <taxon>Mya</taxon>
    </lineage>
</organism>
<evidence type="ECO:0000256" key="5">
    <source>
        <dbReference type="SAM" id="Phobius"/>
    </source>
</evidence>
<evidence type="ECO:0000256" key="1">
    <source>
        <dbReference type="ARBA" id="ARBA00004141"/>
    </source>
</evidence>
<evidence type="ECO:0000256" key="3">
    <source>
        <dbReference type="ARBA" id="ARBA00023170"/>
    </source>
</evidence>
<evidence type="ECO:0000256" key="4">
    <source>
        <dbReference type="ARBA" id="ARBA00023224"/>
    </source>
</evidence>
<keyword evidence="3" id="KW-0675">Receptor</keyword>
<name>A0ABY7F0K1_MYAAR</name>
<evidence type="ECO:0000313" key="6">
    <source>
        <dbReference type="EMBL" id="WAR15107.1"/>
    </source>
</evidence>
<feature type="transmembrane region" description="Helical" evidence="5">
    <location>
        <begin position="152"/>
        <end position="170"/>
    </location>
</feature>
<comment type="subcellular location">
    <subcellularLocation>
        <location evidence="1">Membrane</location>
        <topology evidence="1">Multi-pass membrane protein</topology>
    </subcellularLocation>
</comment>
<keyword evidence="5" id="KW-0472">Membrane</keyword>
<reference evidence="6" key="1">
    <citation type="submission" date="2022-11" db="EMBL/GenBank/DDBJ databases">
        <title>Centuries of genome instability and evolution in soft-shell clam transmissible cancer (bioRxiv).</title>
        <authorList>
            <person name="Hart S.F.M."/>
            <person name="Yonemitsu M.A."/>
            <person name="Giersch R.M."/>
            <person name="Beal B.F."/>
            <person name="Arriagada G."/>
            <person name="Davis B.W."/>
            <person name="Ostrander E.A."/>
            <person name="Goff S.P."/>
            <person name="Metzger M.J."/>
        </authorList>
    </citation>
    <scope>NUCLEOTIDE SEQUENCE</scope>
    <source>
        <strain evidence="6">MELC-2E11</strain>
        <tissue evidence="6">Siphon/mantle</tissue>
    </source>
</reference>
<evidence type="ECO:0000313" key="7">
    <source>
        <dbReference type="Proteomes" id="UP001164746"/>
    </source>
</evidence>
<feature type="transmembrane region" description="Helical" evidence="5">
    <location>
        <begin position="121"/>
        <end position="140"/>
    </location>
</feature>
<evidence type="ECO:0000256" key="2">
    <source>
        <dbReference type="ARBA" id="ARBA00023040"/>
    </source>
</evidence>
<gene>
    <name evidence="6" type="ORF">MAR_005212</name>
</gene>
<dbReference type="PANTHER" id="PTHR24238">
    <property type="entry name" value="G-PROTEIN COUPLED RECEPTOR"/>
    <property type="match status" value="1"/>
</dbReference>
<dbReference type="Proteomes" id="UP001164746">
    <property type="component" value="Chromosome 9"/>
</dbReference>
<sequence>MCANCSTELWEVCVDDVRMYDKNITEIRAGYGLLYKVQYISTERKTARDKRSSLYPSDFTTVSHVNPHSGRRSVTSLENNENGDIDVETPVELQSMRPTPRKGQRAISNNEKTIVANIRTAVMLFVVTVVFLAAFLPAWPMGLQAIEYNANIFYMYFVYHTANPFIYAFVNKSFRDDLRKVIKCQSIPL</sequence>
<proteinExistence type="predicted"/>
<accession>A0ABY7F0K1</accession>